<evidence type="ECO:0000259" key="1">
    <source>
        <dbReference type="Pfam" id="PF01048"/>
    </source>
</evidence>
<dbReference type="Pfam" id="PF01048">
    <property type="entry name" value="PNP_UDP_1"/>
    <property type="match status" value="1"/>
</dbReference>
<evidence type="ECO:0000313" key="2">
    <source>
        <dbReference type="EMBL" id="RSM78558.1"/>
    </source>
</evidence>
<dbReference type="EMBL" id="QHKI01000036">
    <property type="protein sequence ID" value="RSM78558.1"/>
    <property type="molecule type" value="Genomic_DNA"/>
</dbReference>
<dbReference type="RefSeq" id="WP_037257652.1">
    <property type="nucleotide sequence ID" value="NZ_QHKI01000036.1"/>
</dbReference>
<proteinExistence type="predicted"/>
<dbReference type="Gene3D" id="3.40.50.1580">
    <property type="entry name" value="Nucleoside phosphorylase domain"/>
    <property type="match status" value="1"/>
</dbReference>
<reference evidence="2 3" key="1">
    <citation type="submission" date="2018-05" db="EMBL/GenBank/DDBJ databases">
        <title>Evolution of GPA BGCs.</title>
        <authorList>
            <person name="Waglechner N."/>
            <person name="Wright G.D."/>
        </authorList>
    </citation>
    <scope>NUCLEOTIDE SEQUENCE [LARGE SCALE GENOMIC DNA]</scope>
    <source>
        <strain evidence="2 3">A82846</strain>
    </source>
</reference>
<gene>
    <name evidence="2" type="ORF">DMH04_33385</name>
</gene>
<dbReference type="InterPro" id="IPR035994">
    <property type="entry name" value="Nucleoside_phosphorylase_sf"/>
</dbReference>
<dbReference type="GO" id="GO:0008930">
    <property type="term" value="F:methylthioadenosine nucleosidase activity"/>
    <property type="evidence" value="ECO:0007669"/>
    <property type="project" value="TreeGrafter"/>
</dbReference>
<dbReference type="InterPro" id="IPR000845">
    <property type="entry name" value="Nucleoside_phosphorylase_d"/>
</dbReference>
<comment type="caution">
    <text evidence="2">The sequence shown here is derived from an EMBL/GenBank/DDBJ whole genome shotgun (WGS) entry which is preliminary data.</text>
</comment>
<sequence>MIIVLTALELEYNAVREQLTDFREHRHRHGTRFEVGRIKAHPGTEVAVAATGMGNLSAAALTERAVEEFRPAAMLFMGIAGGLKTWLQLGDVVFATSVYAYQGGRSEDESFRVRPRSWEISHDVGQAARQVARAKAWYGLLPGGDLPEVHFAPIAAGDVLLDSRTSSHARVIEDSYNDAAAVEMEGAGFAQAGHLTNIPFGLIRGISDFANGQKSATDSKGWQEIAAANAAAFTVSLAALVDDARTTGEATDGEPAAPTIPPIHNTNIANDNARVGQQIGVNFGRYQGMEK</sequence>
<accession>A0A428Z141</accession>
<dbReference type="PANTHER" id="PTHR46832:SF1">
    <property type="entry name" value="5'-METHYLTHIOADENOSINE_S-ADENOSYLHOMOCYSTEINE NUCLEOSIDASE"/>
    <property type="match status" value="1"/>
</dbReference>
<protein>
    <recommendedName>
        <fullName evidence="1">Nucleoside phosphorylase domain-containing protein</fullName>
    </recommendedName>
</protein>
<feature type="domain" description="Nucleoside phosphorylase" evidence="1">
    <location>
        <begin position="2"/>
        <end position="237"/>
    </location>
</feature>
<organism evidence="2 3">
    <name type="scientific">Kibdelosporangium aridum</name>
    <dbReference type="NCBI Taxonomy" id="2030"/>
    <lineage>
        <taxon>Bacteria</taxon>
        <taxon>Bacillati</taxon>
        <taxon>Actinomycetota</taxon>
        <taxon>Actinomycetes</taxon>
        <taxon>Pseudonocardiales</taxon>
        <taxon>Pseudonocardiaceae</taxon>
        <taxon>Kibdelosporangium</taxon>
    </lineage>
</organism>
<dbReference type="PANTHER" id="PTHR46832">
    <property type="entry name" value="5'-METHYLTHIOADENOSINE/S-ADENOSYLHOMOCYSTEINE NUCLEOSIDASE"/>
    <property type="match status" value="1"/>
</dbReference>
<name>A0A428Z141_KIBAR</name>
<dbReference type="SUPFAM" id="SSF53167">
    <property type="entry name" value="Purine and uridine phosphorylases"/>
    <property type="match status" value="1"/>
</dbReference>
<dbReference type="GO" id="GO:0005829">
    <property type="term" value="C:cytosol"/>
    <property type="evidence" value="ECO:0007669"/>
    <property type="project" value="TreeGrafter"/>
</dbReference>
<dbReference type="OrthoDB" id="44283at2"/>
<dbReference type="GO" id="GO:0009116">
    <property type="term" value="P:nucleoside metabolic process"/>
    <property type="evidence" value="ECO:0007669"/>
    <property type="project" value="InterPro"/>
</dbReference>
<dbReference type="GO" id="GO:0019284">
    <property type="term" value="P:L-methionine salvage from S-adenosylmethionine"/>
    <property type="evidence" value="ECO:0007669"/>
    <property type="project" value="TreeGrafter"/>
</dbReference>
<dbReference type="CDD" id="cd09008">
    <property type="entry name" value="MTAN"/>
    <property type="match status" value="1"/>
</dbReference>
<dbReference type="AlphaFoldDB" id="A0A428Z141"/>
<dbReference type="GO" id="GO:0008782">
    <property type="term" value="F:adenosylhomocysteine nucleosidase activity"/>
    <property type="evidence" value="ECO:0007669"/>
    <property type="project" value="TreeGrafter"/>
</dbReference>
<evidence type="ECO:0000313" key="3">
    <source>
        <dbReference type="Proteomes" id="UP000287547"/>
    </source>
</evidence>
<dbReference type="Proteomes" id="UP000287547">
    <property type="component" value="Unassembled WGS sequence"/>
</dbReference>